<proteinExistence type="predicted"/>
<keyword evidence="3" id="KW-1185">Reference proteome</keyword>
<dbReference type="RefSeq" id="WP_285970766.1">
    <property type="nucleotide sequence ID" value="NZ_CP127294.1"/>
</dbReference>
<protein>
    <recommendedName>
        <fullName evidence="4">Chitinase</fullName>
    </recommendedName>
</protein>
<dbReference type="KEGG" id="acab:QRX50_04865"/>
<reference evidence="2 3" key="1">
    <citation type="submission" date="2023-06" db="EMBL/GenBank/DDBJ databases">
        <authorList>
            <person name="Oyuntsetseg B."/>
            <person name="Kim S.B."/>
        </authorList>
    </citation>
    <scope>NUCLEOTIDE SEQUENCE [LARGE SCALE GENOMIC DNA]</scope>
    <source>
        <strain evidence="2 3">2-15</strain>
    </source>
</reference>
<feature type="signal peptide" evidence="1">
    <location>
        <begin position="1"/>
        <end position="27"/>
    </location>
</feature>
<evidence type="ECO:0008006" key="4">
    <source>
        <dbReference type="Google" id="ProtNLM"/>
    </source>
</evidence>
<organism evidence="2 3">
    <name type="scientific">Amycolatopsis carbonis</name>
    <dbReference type="NCBI Taxonomy" id="715471"/>
    <lineage>
        <taxon>Bacteria</taxon>
        <taxon>Bacillati</taxon>
        <taxon>Actinomycetota</taxon>
        <taxon>Actinomycetes</taxon>
        <taxon>Pseudonocardiales</taxon>
        <taxon>Pseudonocardiaceae</taxon>
        <taxon>Amycolatopsis</taxon>
    </lineage>
</organism>
<feature type="chain" id="PRO_5040747352" description="Chitinase" evidence="1">
    <location>
        <begin position="28"/>
        <end position="43"/>
    </location>
</feature>
<dbReference type="Proteomes" id="UP001236014">
    <property type="component" value="Chromosome"/>
</dbReference>
<evidence type="ECO:0000313" key="2">
    <source>
        <dbReference type="EMBL" id="WIX80124.1"/>
    </source>
</evidence>
<evidence type="ECO:0000313" key="3">
    <source>
        <dbReference type="Proteomes" id="UP001236014"/>
    </source>
</evidence>
<dbReference type="EMBL" id="CP127294">
    <property type="protein sequence ID" value="WIX80124.1"/>
    <property type="molecule type" value="Genomic_DNA"/>
</dbReference>
<name>A0A9Y2MYJ3_9PSEU</name>
<accession>A0A9Y2MYJ3</accession>
<evidence type="ECO:0000256" key="1">
    <source>
        <dbReference type="SAM" id="SignalP"/>
    </source>
</evidence>
<sequence length="43" mass="4260">MTRWTKAAVAVVTLAVGLLIGAGAASADEPNSSGTLTWQVTGS</sequence>
<keyword evidence="1" id="KW-0732">Signal</keyword>
<dbReference type="AlphaFoldDB" id="A0A9Y2MYJ3"/>
<gene>
    <name evidence="2" type="ORF">QRX50_04865</name>
</gene>